<dbReference type="PANTHER" id="PTHR21497">
    <property type="entry name" value="UBIQUITIN LIGASE E3 ALPHA-RELATED"/>
    <property type="match status" value="1"/>
</dbReference>
<dbReference type="GO" id="GO:0061630">
    <property type="term" value="F:ubiquitin protein ligase activity"/>
    <property type="evidence" value="ECO:0007669"/>
    <property type="project" value="UniProtKB-UniRule"/>
</dbReference>
<evidence type="ECO:0000256" key="3">
    <source>
        <dbReference type="ARBA" id="ARBA00022679"/>
    </source>
</evidence>
<dbReference type="InterPro" id="IPR036390">
    <property type="entry name" value="WH_DNA-bd_sf"/>
</dbReference>
<dbReference type="Pfam" id="PF18995">
    <property type="entry name" value="PRT6_C"/>
    <property type="match status" value="1"/>
</dbReference>
<feature type="region of interest" description="Disordered" evidence="11">
    <location>
        <begin position="1428"/>
        <end position="1461"/>
    </location>
</feature>
<feature type="region of interest" description="Disordered" evidence="11">
    <location>
        <begin position="1070"/>
        <end position="1089"/>
    </location>
</feature>
<dbReference type="OrthoDB" id="26387at2759"/>
<dbReference type="SMART" id="SM00396">
    <property type="entry name" value="ZnF_UBR1"/>
    <property type="match status" value="1"/>
</dbReference>
<keyword evidence="3 10" id="KW-0808">Transferase</keyword>
<dbReference type="Pfam" id="PF02207">
    <property type="entry name" value="zf-UBR"/>
    <property type="match status" value="1"/>
</dbReference>
<dbReference type="GO" id="GO:0016567">
    <property type="term" value="P:protein ubiquitination"/>
    <property type="evidence" value="ECO:0007669"/>
    <property type="project" value="UniProtKB-UniRule"/>
</dbReference>
<proteinExistence type="inferred from homology"/>
<keyword evidence="14" id="KW-1185">Reference proteome</keyword>
<keyword evidence="7 10" id="KW-0862">Zinc</keyword>
<gene>
    <name evidence="13" type="ORF">CAUJ_LOCUS6919</name>
</gene>
<comment type="caution">
    <text evidence="13">The sequence shown here is derived from an EMBL/GenBank/DDBJ whole genome shotgun (WGS) entry which is preliminary data.</text>
</comment>
<sequence>MIVDLVTATQQEQWGESAKILYNHWLTVCPKLFAPNPDHPWEQPHNDKLINEELFVPLTSAFCADSGNQSATLLPLNDIAGTSPQQSSGHICGHVFRSGELTYTCKDCATDVTCVMCLACFESSIHKNHKYKMHASSGSGYCDCGDVDAWSEGHVCSIHSVKENSELTQMMPEDLVVRVRRLIEMILGYCVSLISYEECDTLPPLLQRAASSTAPCAPHHFLTVLYNDETHTYENVIRVLELCIHCSKDQAMLVATIVDREGRSAVKMSNKGDCIKVKEDVMRRTQRDVNAQNMRRLNQDRNLPLHVKVMDSDLFAHQNHAISLLAWLCAQMENFPPLRRIVGDVLLYSTFPLERRGKRTKSMEHNYASQPPPKSPTEVVVELPPETTPSNEKEEVPAEDLQILSFAELLLKCDSVMWKAARVSIHQMLMKTVLMNLDQKYEFARVFMRNFDQLYHNFIEDDHDMDVSVISLTVQFLTVPTIAKRLIAEEDALSKVIETLLSHTASYLKRDEQGNLLTRFDFATRTFPNSLRRAMQMTRDGGYMLNSLPTPSEWSDDLRKNFLQSFDRLTEFLDRIEGMDEVKRQSVEHQVWDSEWETAFNIQIRIKDVISMMVAWANSDKVVHNEILSRCLTAWDRHPVTVLPGENGETHFLVNIDGEQTYVKAFEVSRGGVSIHHPLVRFTAALFISPFCVDFFLKSPEELTDSEKGIVEAVSNLGRDFYEPSLRVLVLCAQASAQLWRRNGFSLVNQIHNYFSPLCRNEMYDRDILMMQVGAARLRPQDFVLHLLSRYRLASWAEAAHDGTTRGATPYGRMEPEEMSKITVIVAEELFHLLIIIIGERYLPGVGETTLLNFLKREVVHVLCTGSQPYSTLQQKMSHDILLEKVPLHEAVNAVSDFRKPVATSAGQFHLRESFYCEYNPFFYHYSRSDQSQAEQYQHKIRSNLSDNNLRACPPPMPPKFTPFFSSIPNILLTPVLIKIFRVVLERTARRNRFSSDRLLHKSVYLIAMALNEQTRDPGFEFTRIAQETCDLLSAIEALRNRQEGAICHLLIDWVVLKYRELMNTKIEGPEEKEEKNEEENRETVEEAKARRAARAAQMRANAMQQMTNMQQRFMNQMEEERTNEEMTEENSNTSHALHSEDEDKVRQIPSSQNFPVCLGPNRWRAEVVIDRTLTCILCQEKELVHPTNGNPMVCAAFVQQSQLFTHKSETASLGTHDQLVAPSTLRHGIDASTCSHTMHYECYKQLADSSRNRDGLRTRQQIMYNQRMVDPEGGEYQCPLCKRLSNAAMPILPAMQSTDVSGFSTVSASENDTFNDWITRLRHLLDVSSCGADVRKKGHSRKRSHSERSLLDLEKQSNTEKAKEEEAVAASVDGAESNLSTSVPSSSAMSVLLSTPKTSSTEMETDETTSDFYNELAAIWNHDASGNQAQLSPATTPEPTPTSGTTSGSSTPSKPSEERKAFSAIQHALCNLIRPIPAIINPNRLCGPAVEQYEDAIKDFGKCLVAFRRRGSEQKARFLEKHLRGIVTASVTWQSTAHVARAISAYLQFDNKPLFGALNTRHRDCLCAMTRLCASVSYNMQMLPNAIADMLRILLCEPPKPRAPVVLQTFSSTPVNSSIGPSGNRVTSHQLPVRFTLFVQLFSPTGSKKQANLNILHVDILSLTVSLMMSIGWTWHNGVQKLQPSVPTPKQIRQLVPDGSIDELYVLRLCLIASYYQIIATFNDDQQDDEMLDEEEKLDMESTYAQIQKLWNISRPGETLRRVNSLYKALEEGSVLLLRPIALIYHFLTLVDPPEALKDPSINSTEALYRYLGLPHRMEDQITGQTVEDLFTLWAPSLPQEPSARADVVRQPVRPNLLIDLPFKYSDLINNVSNFRCPSIPIEEPTSNIPTICLVCGQVLCSQGYCCQKIINKETLGSCRYHMRTCSGSVGAFLRVRDCTVFMMTTRKRGCFRAAPYVDEFGEVDQGFRRGNPLHLNAELYHKLKLLWIQQGITEEVVNRYDMDHRNMQFDWAHF</sequence>
<evidence type="ECO:0000313" key="14">
    <source>
        <dbReference type="Proteomes" id="UP000835052"/>
    </source>
</evidence>
<protein>
    <recommendedName>
        <fullName evidence="10">E3 ubiquitin-protein ligase</fullName>
        <ecNumber evidence="10">2.3.2.27</ecNumber>
    </recommendedName>
</protein>
<evidence type="ECO:0000256" key="2">
    <source>
        <dbReference type="ARBA" id="ARBA00004906"/>
    </source>
</evidence>
<evidence type="ECO:0000256" key="5">
    <source>
        <dbReference type="ARBA" id="ARBA00022771"/>
    </source>
</evidence>
<feature type="domain" description="UBR-type" evidence="12">
    <location>
        <begin position="90"/>
        <end position="161"/>
    </location>
</feature>
<evidence type="ECO:0000256" key="7">
    <source>
        <dbReference type="ARBA" id="ARBA00022833"/>
    </source>
</evidence>
<dbReference type="InterPro" id="IPR055194">
    <property type="entry name" value="UBR1-like_WH"/>
</dbReference>
<feature type="zinc finger region" description="UBR-type" evidence="9">
    <location>
        <begin position="90"/>
        <end position="161"/>
    </location>
</feature>
<dbReference type="InterPro" id="IPR039164">
    <property type="entry name" value="UBR1-like"/>
</dbReference>
<dbReference type="InterPro" id="IPR003126">
    <property type="entry name" value="Znf_UBR"/>
</dbReference>
<dbReference type="Gene3D" id="3.30.1390.10">
    <property type="match status" value="1"/>
</dbReference>
<dbReference type="GO" id="GO:0008270">
    <property type="term" value="F:zinc ion binding"/>
    <property type="evidence" value="ECO:0007669"/>
    <property type="project" value="UniProtKB-UniRule"/>
</dbReference>
<evidence type="ECO:0000256" key="10">
    <source>
        <dbReference type="RuleBase" id="RU366018"/>
    </source>
</evidence>
<evidence type="ECO:0000256" key="11">
    <source>
        <dbReference type="SAM" id="MobiDB-lite"/>
    </source>
</evidence>
<dbReference type="GO" id="GO:0071596">
    <property type="term" value="P:ubiquitin-dependent protein catabolic process via the N-end rule pathway"/>
    <property type="evidence" value="ECO:0007669"/>
    <property type="project" value="UniProtKB-UniRule"/>
</dbReference>
<feature type="compositionally biased region" description="Basic residues" evidence="11">
    <location>
        <begin position="1337"/>
        <end position="1346"/>
    </location>
</feature>
<dbReference type="InterPro" id="IPR044046">
    <property type="entry name" value="E3_ligase_UBR-like_C"/>
</dbReference>
<evidence type="ECO:0000256" key="4">
    <source>
        <dbReference type="ARBA" id="ARBA00022723"/>
    </source>
</evidence>
<dbReference type="Gene3D" id="2.10.110.30">
    <property type="match status" value="1"/>
</dbReference>
<dbReference type="FunFam" id="3.30.1390.10:FF:000010">
    <property type="entry name" value="E3 ubiquitin-protein ligase ubr-1"/>
    <property type="match status" value="1"/>
</dbReference>
<comment type="similarity">
    <text evidence="8 10">Belongs to the E3 ubiquitin-protein ligase UBR1-like family.</text>
</comment>
<dbReference type="EMBL" id="CAJGYM010000018">
    <property type="protein sequence ID" value="CAD6191000.1"/>
    <property type="molecule type" value="Genomic_DNA"/>
</dbReference>
<feature type="compositionally biased region" description="Low complexity" evidence="11">
    <location>
        <begin position="1381"/>
        <end position="1403"/>
    </location>
</feature>
<dbReference type="CDD" id="cd19672">
    <property type="entry name" value="UBR-box_UBR1_like"/>
    <property type="match status" value="1"/>
</dbReference>
<dbReference type="PANTHER" id="PTHR21497:SF24">
    <property type="entry name" value="E3 UBIQUITIN-PROTEIN LIGASE UBR1"/>
    <property type="match status" value="1"/>
</dbReference>
<evidence type="ECO:0000313" key="13">
    <source>
        <dbReference type="EMBL" id="CAD6191000.1"/>
    </source>
</evidence>
<organism evidence="13 14">
    <name type="scientific">Caenorhabditis auriculariae</name>
    <dbReference type="NCBI Taxonomy" id="2777116"/>
    <lineage>
        <taxon>Eukaryota</taxon>
        <taxon>Metazoa</taxon>
        <taxon>Ecdysozoa</taxon>
        <taxon>Nematoda</taxon>
        <taxon>Chromadorea</taxon>
        <taxon>Rhabditida</taxon>
        <taxon>Rhabditina</taxon>
        <taxon>Rhabditomorpha</taxon>
        <taxon>Rhabditoidea</taxon>
        <taxon>Rhabditidae</taxon>
        <taxon>Peloderinae</taxon>
        <taxon>Caenorhabditis</taxon>
    </lineage>
</organism>
<dbReference type="SUPFAM" id="SSF54736">
    <property type="entry name" value="ClpS-like"/>
    <property type="match status" value="1"/>
</dbReference>
<name>A0A8S1HCK0_9PELO</name>
<comment type="catalytic activity">
    <reaction evidence="1 10">
        <text>S-ubiquitinyl-[E2 ubiquitin-conjugating enzyme]-L-cysteine + [acceptor protein]-L-lysine = [E2 ubiquitin-conjugating enzyme]-L-cysteine + N(6)-ubiquitinyl-[acceptor protein]-L-lysine.</text>
        <dbReference type="EC" id="2.3.2.27"/>
    </reaction>
</comment>
<feature type="region of interest" description="Disordered" evidence="11">
    <location>
        <begin position="359"/>
        <end position="395"/>
    </location>
</feature>
<dbReference type="GO" id="GO:0005737">
    <property type="term" value="C:cytoplasm"/>
    <property type="evidence" value="ECO:0007669"/>
    <property type="project" value="TreeGrafter"/>
</dbReference>
<feature type="region of interest" description="Disordered" evidence="11">
    <location>
        <begin position="1336"/>
        <end position="1409"/>
    </location>
</feature>
<dbReference type="Proteomes" id="UP000835052">
    <property type="component" value="Unassembled WGS sequence"/>
</dbReference>
<dbReference type="PROSITE" id="PS51157">
    <property type="entry name" value="ZF_UBR"/>
    <property type="match status" value="1"/>
</dbReference>
<dbReference type="InterPro" id="IPR014719">
    <property type="entry name" value="Ribosomal_bL12_C/ClpS-like"/>
</dbReference>
<comment type="pathway">
    <text evidence="2 10">Protein modification; protein ubiquitination.</text>
</comment>
<evidence type="ECO:0000259" key="12">
    <source>
        <dbReference type="PROSITE" id="PS51157"/>
    </source>
</evidence>
<feature type="compositionally biased region" description="Low complexity" evidence="11">
    <location>
        <begin position="1433"/>
        <end position="1455"/>
    </location>
</feature>
<dbReference type="FunFam" id="2.10.110.30:FF:000001">
    <property type="entry name" value="E3 ubiquitin-protein ligase UBR2 isoform 1"/>
    <property type="match status" value="1"/>
</dbReference>
<evidence type="ECO:0000256" key="8">
    <source>
        <dbReference type="ARBA" id="ARBA00046341"/>
    </source>
</evidence>
<comment type="function">
    <text evidence="10">Ubiquitin ligase protein which is a component of the N-end rule pathway. Recognizes and binds to proteins bearing specific N-terminal residues that are destabilizing according to the N-end rule, leading to their ubiquitination and subsequent degradation.</text>
</comment>
<dbReference type="InterPro" id="IPR003769">
    <property type="entry name" value="ClpS_core"/>
</dbReference>
<feature type="compositionally biased region" description="Basic and acidic residues" evidence="11">
    <location>
        <begin position="1138"/>
        <end position="1147"/>
    </location>
</feature>
<keyword evidence="5 10" id="KW-0863">Zinc-finger</keyword>
<evidence type="ECO:0000256" key="1">
    <source>
        <dbReference type="ARBA" id="ARBA00000900"/>
    </source>
</evidence>
<feature type="compositionally biased region" description="Basic and acidic residues" evidence="11">
    <location>
        <begin position="1347"/>
        <end position="1367"/>
    </location>
</feature>
<keyword evidence="4 10" id="KW-0479">Metal-binding</keyword>
<keyword evidence="6 10" id="KW-0833">Ubl conjugation pathway</keyword>
<feature type="region of interest" description="Disordered" evidence="11">
    <location>
        <begin position="1119"/>
        <end position="1148"/>
    </location>
</feature>
<dbReference type="EC" id="2.3.2.27" evidence="10"/>
<dbReference type="Pfam" id="PF02617">
    <property type="entry name" value="ClpS"/>
    <property type="match status" value="1"/>
</dbReference>
<evidence type="ECO:0000256" key="9">
    <source>
        <dbReference type="PROSITE-ProRule" id="PRU00508"/>
    </source>
</evidence>
<reference evidence="13" key="1">
    <citation type="submission" date="2020-10" db="EMBL/GenBank/DDBJ databases">
        <authorList>
            <person name="Kikuchi T."/>
        </authorList>
    </citation>
    <scope>NUCLEOTIDE SEQUENCE</scope>
    <source>
        <strain evidence="13">NKZ352</strain>
    </source>
</reference>
<dbReference type="Pfam" id="PF22960">
    <property type="entry name" value="WHD_UBR1"/>
    <property type="match status" value="1"/>
</dbReference>
<dbReference type="GO" id="GO:0000151">
    <property type="term" value="C:ubiquitin ligase complex"/>
    <property type="evidence" value="ECO:0007669"/>
    <property type="project" value="TreeGrafter"/>
</dbReference>
<accession>A0A8S1HCK0</accession>
<dbReference type="SUPFAM" id="SSF46785">
    <property type="entry name" value="Winged helix' DNA-binding domain"/>
    <property type="match status" value="1"/>
</dbReference>
<evidence type="ECO:0000256" key="6">
    <source>
        <dbReference type="ARBA" id="ARBA00022786"/>
    </source>
</evidence>